<name>A0AAV4CC81_9GAST</name>
<evidence type="ECO:0000313" key="3">
    <source>
        <dbReference type="Proteomes" id="UP000735302"/>
    </source>
</evidence>
<dbReference type="AlphaFoldDB" id="A0AAV4CC81"/>
<dbReference type="EMBL" id="BLXT01006120">
    <property type="protein sequence ID" value="GFO29157.1"/>
    <property type="molecule type" value="Genomic_DNA"/>
</dbReference>
<evidence type="ECO:0000256" key="1">
    <source>
        <dbReference type="SAM" id="MobiDB-lite"/>
    </source>
</evidence>
<proteinExistence type="predicted"/>
<comment type="caution">
    <text evidence="2">The sequence shown here is derived from an EMBL/GenBank/DDBJ whole genome shotgun (WGS) entry which is preliminary data.</text>
</comment>
<gene>
    <name evidence="2" type="ORF">PoB_005566200</name>
</gene>
<dbReference type="Proteomes" id="UP000735302">
    <property type="component" value="Unassembled WGS sequence"/>
</dbReference>
<sequence>MNRPRLPLTFHFSHIHLFSIWLAPRISTGGLFWNLKAETHIAASYTDLNPDSTYLEQRRKWVQNIFNKITVEEITENHAVCALHFRNDVPLRKVGRYWAPLESPLANKNDAPKSQRSTPAPKGRATKQSHADTRRTVNIQASKYEIFMENDKFKNKISTFHLELEERINDQCMIAHSSEEEHFAFISGN</sequence>
<feature type="region of interest" description="Disordered" evidence="1">
    <location>
        <begin position="105"/>
        <end position="133"/>
    </location>
</feature>
<evidence type="ECO:0000313" key="2">
    <source>
        <dbReference type="EMBL" id="GFO29157.1"/>
    </source>
</evidence>
<keyword evidence="3" id="KW-1185">Reference proteome</keyword>
<accession>A0AAV4CC81</accession>
<reference evidence="2 3" key="1">
    <citation type="journal article" date="2021" name="Elife">
        <title>Chloroplast acquisition without the gene transfer in kleptoplastic sea slugs, Plakobranchus ocellatus.</title>
        <authorList>
            <person name="Maeda T."/>
            <person name="Takahashi S."/>
            <person name="Yoshida T."/>
            <person name="Shimamura S."/>
            <person name="Takaki Y."/>
            <person name="Nagai Y."/>
            <person name="Toyoda A."/>
            <person name="Suzuki Y."/>
            <person name="Arimoto A."/>
            <person name="Ishii H."/>
            <person name="Satoh N."/>
            <person name="Nishiyama T."/>
            <person name="Hasebe M."/>
            <person name="Maruyama T."/>
            <person name="Minagawa J."/>
            <person name="Obokata J."/>
            <person name="Shigenobu S."/>
        </authorList>
    </citation>
    <scope>NUCLEOTIDE SEQUENCE [LARGE SCALE GENOMIC DNA]</scope>
</reference>
<evidence type="ECO:0008006" key="4">
    <source>
        <dbReference type="Google" id="ProtNLM"/>
    </source>
</evidence>
<protein>
    <recommendedName>
        <fullName evidence="4">THAP-type domain-containing protein</fullName>
    </recommendedName>
</protein>
<organism evidence="2 3">
    <name type="scientific">Plakobranchus ocellatus</name>
    <dbReference type="NCBI Taxonomy" id="259542"/>
    <lineage>
        <taxon>Eukaryota</taxon>
        <taxon>Metazoa</taxon>
        <taxon>Spiralia</taxon>
        <taxon>Lophotrochozoa</taxon>
        <taxon>Mollusca</taxon>
        <taxon>Gastropoda</taxon>
        <taxon>Heterobranchia</taxon>
        <taxon>Euthyneura</taxon>
        <taxon>Panpulmonata</taxon>
        <taxon>Sacoglossa</taxon>
        <taxon>Placobranchoidea</taxon>
        <taxon>Plakobranchidae</taxon>
        <taxon>Plakobranchus</taxon>
    </lineage>
</organism>